<feature type="signal peptide" evidence="2">
    <location>
        <begin position="1"/>
        <end position="28"/>
    </location>
</feature>
<feature type="chain" id="PRO_5012386760" evidence="2">
    <location>
        <begin position="29"/>
        <end position="314"/>
    </location>
</feature>
<evidence type="ECO:0000313" key="5">
    <source>
        <dbReference type="Proteomes" id="UP000199758"/>
    </source>
</evidence>
<dbReference type="Pfam" id="PF05036">
    <property type="entry name" value="SPOR"/>
    <property type="match status" value="1"/>
</dbReference>
<reference evidence="4 5" key="1">
    <citation type="submission" date="2016-11" db="EMBL/GenBank/DDBJ databases">
        <authorList>
            <person name="Jaros S."/>
            <person name="Januszkiewicz K."/>
            <person name="Wedrychowicz H."/>
        </authorList>
    </citation>
    <scope>NUCLEOTIDE SEQUENCE [LARGE SCALE GENOMIC DNA]</scope>
    <source>
        <strain evidence="4 5">CGMCC 1.7049</strain>
    </source>
</reference>
<dbReference type="SUPFAM" id="SSF110997">
    <property type="entry name" value="Sporulation related repeat"/>
    <property type="match status" value="1"/>
</dbReference>
<accession>A0A1M5MNM0</accession>
<dbReference type="RefSeq" id="WP_072895741.1">
    <property type="nucleotide sequence ID" value="NZ_FQWZ01000003.1"/>
</dbReference>
<proteinExistence type="predicted"/>
<protein>
    <submittedName>
        <fullName evidence="4">Sporulation related domain-containing protein</fullName>
    </submittedName>
</protein>
<feature type="domain" description="SPOR" evidence="3">
    <location>
        <begin position="233"/>
        <end position="313"/>
    </location>
</feature>
<dbReference type="InterPro" id="IPR036680">
    <property type="entry name" value="SPOR-like_sf"/>
</dbReference>
<organism evidence="4 5">
    <name type="scientific">Hydrocarboniphaga daqingensis</name>
    <dbReference type="NCBI Taxonomy" id="490188"/>
    <lineage>
        <taxon>Bacteria</taxon>
        <taxon>Pseudomonadati</taxon>
        <taxon>Pseudomonadota</taxon>
        <taxon>Gammaproteobacteria</taxon>
        <taxon>Nevskiales</taxon>
        <taxon>Nevskiaceae</taxon>
        <taxon>Hydrocarboniphaga</taxon>
    </lineage>
</organism>
<feature type="region of interest" description="Disordered" evidence="1">
    <location>
        <begin position="211"/>
        <end position="230"/>
    </location>
</feature>
<evidence type="ECO:0000313" key="4">
    <source>
        <dbReference type="EMBL" id="SHG78509.1"/>
    </source>
</evidence>
<dbReference type="STRING" id="490188.SAMN04488068_1346"/>
<sequence length="314" mass="33526">MRSRSPLLSRCTLWALSALLAVPGSAAAAEPMTLVVLQAAKPFSVMRADQVVPPARELPVAKADVLRTGVNGRGSLRFGVALMTLGPEAEALVEDIQQPAGGFNGRLDLKLVRGALRIDGSRERRLPQDIRLTLTDLRLRVFGADVWAESSAERRSVCLLSGAVEIVTVSGAERLEEPGDCLIVDATGLHRQSPDRPSMNQKLALTDYSSVNAAPPAKPAPPQEPPRLPPVTAETAQGWMLVAAALGDAESAALEVQGLIDQGLPGVVRIFDPPNGKRVYRVTIGSFATRAQAEAFAADVKERFGMTQIWVAPY</sequence>
<dbReference type="GO" id="GO:0042834">
    <property type="term" value="F:peptidoglycan binding"/>
    <property type="evidence" value="ECO:0007669"/>
    <property type="project" value="InterPro"/>
</dbReference>
<name>A0A1M5MNM0_9GAMM</name>
<dbReference type="Proteomes" id="UP000199758">
    <property type="component" value="Unassembled WGS sequence"/>
</dbReference>
<keyword evidence="2" id="KW-0732">Signal</keyword>
<dbReference type="Gene3D" id="3.30.70.1070">
    <property type="entry name" value="Sporulation related repeat"/>
    <property type="match status" value="1"/>
</dbReference>
<dbReference type="OrthoDB" id="7068421at2"/>
<feature type="compositionally biased region" description="Pro residues" evidence="1">
    <location>
        <begin position="216"/>
        <end position="229"/>
    </location>
</feature>
<evidence type="ECO:0000256" key="1">
    <source>
        <dbReference type="SAM" id="MobiDB-lite"/>
    </source>
</evidence>
<evidence type="ECO:0000256" key="2">
    <source>
        <dbReference type="SAM" id="SignalP"/>
    </source>
</evidence>
<dbReference type="AlphaFoldDB" id="A0A1M5MNM0"/>
<dbReference type="InterPro" id="IPR007730">
    <property type="entry name" value="SPOR-like_dom"/>
</dbReference>
<dbReference type="PROSITE" id="PS51724">
    <property type="entry name" value="SPOR"/>
    <property type="match status" value="1"/>
</dbReference>
<dbReference type="EMBL" id="FQWZ01000003">
    <property type="protein sequence ID" value="SHG78509.1"/>
    <property type="molecule type" value="Genomic_DNA"/>
</dbReference>
<keyword evidence="5" id="KW-1185">Reference proteome</keyword>
<evidence type="ECO:0000259" key="3">
    <source>
        <dbReference type="PROSITE" id="PS51724"/>
    </source>
</evidence>
<gene>
    <name evidence="4" type="ORF">SAMN04488068_1346</name>
</gene>